<evidence type="ECO:0000313" key="2">
    <source>
        <dbReference type="Proteomes" id="UP001218188"/>
    </source>
</evidence>
<comment type="caution">
    <text evidence="1">The sequence shown here is derived from an EMBL/GenBank/DDBJ whole genome shotgun (WGS) entry which is preliminary data.</text>
</comment>
<evidence type="ECO:0000313" key="1">
    <source>
        <dbReference type="EMBL" id="KAJ7032876.1"/>
    </source>
</evidence>
<dbReference type="EMBL" id="JARJCM010000069">
    <property type="protein sequence ID" value="KAJ7032876.1"/>
    <property type="molecule type" value="Genomic_DNA"/>
</dbReference>
<keyword evidence="2" id="KW-1185">Reference proteome</keyword>
<organism evidence="1 2">
    <name type="scientific">Mycena alexandri</name>
    <dbReference type="NCBI Taxonomy" id="1745969"/>
    <lineage>
        <taxon>Eukaryota</taxon>
        <taxon>Fungi</taxon>
        <taxon>Dikarya</taxon>
        <taxon>Basidiomycota</taxon>
        <taxon>Agaricomycotina</taxon>
        <taxon>Agaricomycetes</taxon>
        <taxon>Agaricomycetidae</taxon>
        <taxon>Agaricales</taxon>
        <taxon>Marasmiineae</taxon>
        <taxon>Mycenaceae</taxon>
        <taxon>Mycena</taxon>
    </lineage>
</organism>
<accession>A0AAD6STN7</accession>
<sequence>MSPNLPPELWQHVINMLNGPQNLRSPKSCALVCRAFAYAAQPLNVFRSIVLLADPIESVVAGSTHPRATFLSMELPLLQSLHLVAAELKPGSVIAVPEATSLTILAEFITFPAISSIFLRFLTFAGPHDFERIVRGSGSSVKALTLQRIRIRRLGRALELWTRLHLLPSFAHRSLALSELLNAPLCPLDLQNLVDVTFTGFMSTALLKTSQSTINRLVFTQEDFLGGLDVAFPLTVLTQVSFNAVRAQAFGAVVERLSQCPALPLLRKIVTGFDAPSYPQHLPTLQRLQFSLADTKSKSAENVWFPGPNVASKRELVEGFLPALKARGVLVVKSC</sequence>
<dbReference type="AlphaFoldDB" id="A0AAD6STN7"/>
<proteinExistence type="predicted"/>
<protein>
    <recommendedName>
        <fullName evidence="3">F-box domain-containing protein</fullName>
    </recommendedName>
</protein>
<evidence type="ECO:0008006" key="3">
    <source>
        <dbReference type="Google" id="ProtNLM"/>
    </source>
</evidence>
<gene>
    <name evidence="1" type="ORF">C8F04DRAFT_1184571</name>
</gene>
<reference evidence="1" key="1">
    <citation type="submission" date="2023-03" db="EMBL/GenBank/DDBJ databases">
        <title>Massive genome expansion in bonnet fungi (Mycena s.s.) driven by repeated elements and novel gene families across ecological guilds.</title>
        <authorList>
            <consortium name="Lawrence Berkeley National Laboratory"/>
            <person name="Harder C.B."/>
            <person name="Miyauchi S."/>
            <person name="Viragh M."/>
            <person name="Kuo A."/>
            <person name="Thoen E."/>
            <person name="Andreopoulos B."/>
            <person name="Lu D."/>
            <person name="Skrede I."/>
            <person name="Drula E."/>
            <person name="Henrissat B."/>
            <person name="Morin E."/>
            <person name="Kohler A."/>
            <person name="Barry K."/>
            <person name="LaButti K."/>
            <person name="Morin E."/>
            <person name="Salamov A."/>
            <person name="Lipzen A."/>
            <person name="Mereny Z."/>
            <person name="Hegedus B."/>
            <person name="Baldrian P."/>
            <person name="Stursova M."/>
            <person name="Weitz H."/>
            <person name="Taylor A."/>
            <person name="Grigoriev I.V."/>
            <person name="Nagy L.G."/>
            <person name="Martin F."/>
            <person name="Kauserud H."/>
        </authorList>
    </citation>
    <scope>NUCLEOTIDE SEQUENCE</scope>
    <source>
        <strain evidence="1">CBHHK200</strain>
    </source>
</reference>
<name>A0AAD6STN7_9AGAR</name>
<dbReference type="Proteomes" id="UP001218188">
    <property type="component" value="Unassembled WGS sequence"/>
</dbReference>